<gene>
    <name evidence="4" type="ORF">FGF68_03370</name>
</gene>
<dbReference type="GO" id="GO:0016491">
    <property type="term" value="F:oxidoreductase activity"/>
    <property type="evidence" value="ECO:0007669"/>
    <property type="project" value="InterPro"/>
</dbReference>
<dbReference type="EMBL" id="VDCI01000002">
    <property type="protein sequence ID" value="TNJ37276.1"/>
    <property type="molecule type" value="Genomic_DNA"/>
</dbReference>
<sequence length="214" mass="24231">MANSPEQPKVVILYDTKSEGGSTDRFIDKLGMTFAETGAYVEKVKCKTKADYSFVHEFDIVVMGAPVYYLVVSSELLGAIIQSNLRRNLRRKNIALFLTCGSPEPMANLLYMPQMKAHLLTNKILEEKVFAPNELSDDNIVSTYVNRILRSHRLATRSRNASMQWSDEALDMLDQIPSFFRNRVKTATEEYAEEMGYTTITLDVIDEAKAQLEG</sequence>
<dbReference type="InterPro" id="IPR042298">
    <property type="entry name" value="P-CP_red_C"/>
</dbReference>
<dbReference type="Pfam" id="PF08369">
    <property type="entry name" value="PCP_red"/>
    <property type="match status" value="1"/>
</dbReference>
<dbReference type="Gene3D" id="3.40.50.360">
    <property type="match status" value="1"/>
</dbReference>
<dbReference type="Proteomes" id="UP000309544">
    <property type="component" value="Unassembled WGS sequence"/>
</dbReference>
<organism evidence="4 5">
    <name type="scientific">Prosthecochloris vibrioformis</name>
    <name type="common">Chlorobium vibrioforme</name>
    <dbReference type="NCBI Taxonomy" id="1098"/>
    <lineage>
        <taxon>Bacteria</taxon>
        <taxon>Pseudomonadati</taxon>
        <taxon>Chlorobiota</taxon>
        <taxon>Chlorobiia</taxon>
        <taxon>Chlorobiales</taxon>
        <taxon>Chlorobiaceae</taxon>
        <taxon>Prosthecochloris</taxon>
    </lineage>
</organism>
<keyword evidence="1" id="KW-0472">Membrane</keyword>
<name>A0A5C4S1B6_PROVB</name>
<evidence type="ECO:0000313" key="4">
    <source>
        <dbReference type="EMBL" id="TNJ37276.1"/>
    </source>
</evidence>
<dbReference type="InterPro" id="IPR026816">
    <property type="entry name" value="Flavodoxin_dom"/>
</dbReference>
<feature type="domain" description="Flavodoxin" evidence="3">
    <location>
        <begin position="17"/>
        <end position="131"/>
    </location>
</feature>
<dbReference type="InterPro" id="IPR029039">
    <property type="entry name" value="Flavoprotein-like_sf"/>
</dbReference>
<evidence type="ECO:0000259" key="3">
    <source>
        <dbReference type="Pfam" id="PF12724"/>
    </source>
</evidence>
<dbReference type="RefSeq" id="WP_068866617.1">
    <property type="nucleotide sequence ID" value="NZ_VDCI01000002.1"/>
</dbReference>
<evidence type="ECO:0000313" key="5">
    <source>
        <dbReference type="Proteomes" id="UP000309544"/>
    </source>
</evidence>
<dbReference type="AlphaFoldDB" id="A0A5C4S1B6"/>
<evidence type="ECO:0000259" key="2">
    <source>
        <dbReference type="Pfam" id="PF08369"/>
    </source>
</evidence>
<keyword evidence="1" id="KW-0812">Transmembrane</keyword>
<dbReference type="SUPFAM" id="SSF52218">
    <property type="entry name" value="Flavoproteins"/>
    <property type="match status" value="1"/>
</dbReference>
<keyword evidence="1" id="KW-1133">Transmembrane helix</keyword>
<protein>
    <submittedName>
        <fullName evidence="4">Protochlorophyllide oxidoreductase</fullName>
    </submittedName>
</protein>
<dbReference type="Pfam" id="PF12724">
    <property type="entry name" value="Flavodoxin_5"/>
    <property type="match status" value="1"/>
</dbReference>
<reference evidence="4 5" key="1">
    <citation type="submission" date="2019-05" db="EMBL/GenBank/DDBJ databases">
        <title>Draft Whole-Genome sequence of the green sulfur bacterium Prosthecochloris vibrioformis DSM 260.</title>
        <authorList>
            <person name="Meyer T.E."/>
            <person name="Kyndt J.A."/>
        </authorList>
    </citation>
    <scope>NUCLEOTIDE SEQUENCE [LARGE SCALE GENOMIC DNA]</scope>
    <source>
        <strain evidence="4 5">DSM 260</strain>
    </source>
</reference>
<proteinExistence type="predicted"/>
<evidence type="ECO:0000256" key="1">
    <source>
        <dbReference type="SAM" id="Phobius"/>
    </source>
</evidence>
<dbReference type="InterPro" id="IPR013580">
    <property type="entry name" value="LI-POR_suB-like_C"/>
</dbReference>
<comment type="caution">
    <text evidence="4">The sequence shown here is derived from an EMBL/GenBank/DDBJ whole genome shotgun (WGS) entry which is preliminary data.</text>
</comment>
<dbReference type="GO" id="GO:0015995">
    <property type="term" value="P:chlorophyll biosynthetic process"/>
    <property type="evidence" value="ECO:0007669"/>
    <property type="project" value="InterPro"/>
</dbReference>
<feature type="transmembrane region" description="Helical" evidence="1">
    <location>
        <begin position="60"/>
        <end position="81"/>
    </location>
</feature>
<accession>A0A5C4S1B6</accession>
<keyword evidence="5" id="KW-1185">Reference proteome</keyword>
<dbReference type="Gene3D" id="1.10.8.550">
    <property type="entry name" value="Proto-chlorophyllide reductase 57 kD subunit B"/>
    <property type="match status" value="1"/>
</dbReference>
<feature type="domain" description="Light-independent protochlorophyllide reductase subunit B-like C-terminal" evidence="2">
    <location>
        <begin position="165"/>
        <end position="209"/>
    </location>
</feature>
<dbReference type="GO" id="GO:0015979">
    <property type="term" value="P:photosynthesis"/>
    <property type="evidence" value="ECO:0007669"/>
    <property type="project" value="InterPro"/>
</dbReference>